<keyword evidence="3" id="KW-1185">Reference proteome</keyword>
<feature type="compositionally biased region" description="Basic residues" evidence="1">
    <location>
        <begin position="57"/>
        <end position="68"/>
    </location>
</feature>
<organism evidence="2 3">
    <name type="scientific">Sinorhizobium psoraleae</name>
    <dbReference type="NCBI Taxonomy" id="520838"/>
    <lineage>
        <taxon>Bacteria</taxon>
        <taxon>Pseudomonadati</taxon>
        <taxon>Pseudomonadota</taxon>
        <taxon>Alphaproteobacteria</taxon>
        <taxon>Hyphomicrobiales</taxon>
        <taxon>Rhizobiaceae</taxon>
        <taxon>Sinorhizobium/Ensifer group</taxon>
        <taxon>Sinorhizobium</taxon>
    </lineage>
</organism>
<accession>A0ABT4KQ71</accession>
<evidence type="ECO:0008006" key="4">
    <source>
        <dbReference type="Google" id="ProtNLM"/>
    </source>
</evidence>
<protein>
    <recommendedName>
        <fullName evidence="4">Transposase</fullName>
    </recommendedName>
</protein>
<sequence>MAEIMAEEFDTDTLLDMSQMEPTDARSVSRVKLLEEQAKSITAELEEAQTDPEMRACRKQTRRKRRQTRSTAAGSAGSWRRSLPQEQPTVEKVTVPHDNRLRPFVLDIETGSDPFSRDEQAEKEARMEFVQASRCHLAVNSCRMCRLLQAGPAYRRLSSSLRFSAPFRP</sequence>
<dbReference type="RefSeq" id="WP_269284232.1">
    <property type="nucleotide sequence ID" value="NZ_JAPVOI010000004.1"/>
</dbReference>
<reference evidence="2" key="1">
    <citation type="submission" date="2022-10" db="EMBL/GenBank/DDBJ databases">
        <title>Whole genome sequencing of three plant growth promoting bacteria isolated from Vachellia tortilis subsp. raddiana in Morocco.</title>
        <authorList>
            <person name="Hnini M."/>
            <person name="Zouagui R."/>
            <person name="Zouagui H."/>
            <person name="Chemao Elfihri M.-W."/>
            <person name="Ibrahimi A."/>
            <person name="Sbabou L."/>
            <person name="Aurag J."/>
        </authorList>
    </citation>
    <scope>NUCLEOTIDE SEQUENCE</scope>
    <source>
        <strain evidence="2">LMR678</strain>
    </source>
</reference>
<evidence type="ECO:0000313" key="3">
    <source>
        <dbReference type="Proteomes" id="UP001079430"/>
    </source>
</evidence>
<comment type="caution">
    <text evidence="2">The sequence shown here is derived from an EMBL/GenBank/DDBJ whole genome shotgun (WGS) entry which is preliminary data.</text>
</comment>
<feature type="region of interest" description="Disordered" evidence="1">
    <location>
        <begin position="43"/>
        <end position="91"/>
    </location>
</feature>
<evidence type="ECO:0000313" key="2">
    <source>
        <dbReference type="EMBL" id="MCZ4093057.1"/>
    </source>
</evidence>
<dbReference type="EMBL" id="JAPVOI010000004">
    <property type="protein sequence ID" value="MCZ4093057.1"/>
    <property type="molecule type" value="Genomic_DNA"/>
</dbReference>
<name>A0ABT4KQ71_9HYPH</name>
<proteinExistence type="predicted"/>
<gene>
    <name evidence="2" type="ORF">O3W52_24210</name>
</gene>
<dbReference type="Proteomes" id="UP001079430">
    <property type="component" value="Unassembled WGS sequence"/>
</dbReference>
<evidence type="ECO:0000256" key="1">
    <source>
        <dbReference type="SAM" id="MobiDB-lite"/>
    </source>
</evidence>